<keyword evidence="3" id="KW-1185">Reference proteome</keyword>
<reference evidence="2" key="1">
    <citation type="submission" date="2021-10" db="EMBL/GenBank/DDBJ databases">
        <title>Streptomonospora sp. nov., isolated from mangrove soil.</title>
        <authorList>
            <person name="Chen X."/>
            <person name="Ge X."/>
            <person name="Liu W."/>
        </authorList>
    </citation>
    <scope>NUCLEOTIDE SEQUENCE</scope>
    <source>
        <strain evidence="2">S1-112</strain>
    </source>
</reference>
<feature type="region of interest" description="Disordered" evidence="1">
    <location>
        <begin position="1"/>
        <end position="24"/>
    </location>
</feature>
<feature type="region of interest" description="Disordered" evidence="1">
    <location>
        <begin position="236"/>
        <end position="267"/>
    </location>
</feature>
<name>A0A9X3NMA8_9ACTN</name>
<dbReference type="Proteomes" id="UP001140076">
    <property type="component" value="Unassembled WGS sequence"/>
</dbReference>
<accession>A0A9X3NMA8</accession>
<dbReference type="RefSeq" id="WP_270073632.1">
    <property type="nucleotide sequence ID" value="NZ_JAJAQC010000035.1"/>
</dbReference>
<evidence type="ECO:0000313" key="3">
    <source>
        <dbReference type="Proteomes" id="UP001140076"/>
    </source>
</evidence>
<gene>
    <name evidence="2" type="ORF">LG943_18935</name>
</gene>
<organism evidence="2 3">
    <name type="scientific">Streptomonospora mangrovi</name>
    <dbReference type="NCBI Taxonomy" id="2883123"/>
    <lineage>
        <taxon>Bacteria</taxon>
        <taxon>Bacillati</taxon>
        <taxon>Actinomycetota</taxon>
        <taxon>Actinomycetes</taxon>
        <taxon>Streptosporangiales</taxon>
        <taxon>Nocardiopsidaceae</taxon>
        <taxon>Streptomonospora</taxon>
    </lineage>
</organism>
<sequence length="267" mass="28356">MPTPLTTVPAAAAAPPPDPRGARTAALGRSAAHAVLADLFAAAPARRCAALDRHAPGEPQWLLAEFGDGRITGACPRQRWRLSSADPETADLSAPPPAPDLSDTWRLLGAWVFSPSAQIHIGEAAEDAWLTGDAPDLDSLPDWLRPRDRSFLLAGWHSGPRASRDLGGAIPFSIGRELSGTTACHPVSWQDFDIVPAAPGAAEPAEVGSWLSVREYWGEDPVTGAVGVVLHRLTGYHAGAKPTPPRRAAPDTPADRRDHHLENRRAP</sequence>
<feature type="compositionally biased region" description="Low complexity" evidence="1">
    <location>
        <begin position="1"/>
        <end position="13"/>
    </location>
</feature>
<evidence type="ECO:0000313" key="2">
    <source>
        <dbReference type="EMBL" id="MDA0566374.1"/>
    </source>
</evidence>
<protein>
    <submittedName>
        <fullName evidence="2">Uncharacterized protein</fullName>
    </submittedName>
</protein>
<comment type="caution">
    <text evidence="2">The sequence shown here is derived from an EMBL/GenBank/DDBJ whole genome shotgun (WGS) entry which is preliminary data.</text>
</comment>
<evidence type="ECO:0000256" key="1">
    <source>
        <dbReference type="SAM" id="MobiDB-lite"/>
    </source>
</evidence>
<dbReference type="EMBL" id="JAJAQC010000035">
    <property type="protein sequence ID" value="MDA0566374.1"/>
    <property type="molecule type" value="Genomic_DNA"/>
</dbReference>
<proteinExistence type="predicted"/>
<dbReference type="AlphaFoldDB" id="A0A9X3NMA8"/>
<feature type="compositionally biased region" description="Basic and acidic residues" evidence="1">
    <location>
        <begin position="253"/>
        <end position="267"/>
    </location>
</feature>